<name>A0A427AP73_ENSVE</name>
<accession>A0A427AP73</accession>
<organism evidence="1 2">
    <name type="scientific">Ensete ventricosum</name>
    <name type="common">Abyssinian banana</name>
    <name type="synonym">Musa ensete</name>
    <dbReference type="NCBI Taxonomy" id="4639"/>
    <lineage>
        <taxon>Eukaryota</taxon>
        <taxon>Viridiplantae</taxon>
        <taxon>Streptophyta</taxon>
        <taxon>Embryophyta</taxon>
        <taxon>Tracheophyta</taxon>
        <taxon>Spermatophyta</taxon>
        <taxon>Magnoliopsida</taxon>
        <taxon>Liliopsida</taxon>
        <taxon>Zingiberales</taxon>
        <taxon>Musaceae</taxon>
        <taxon>Ensete</taxon>
    </lineage>
</organism>
<protein>
    <submittedName>
        <fullName evidence="1">Uncharacterized protein</fullName>
    </submittedName>
</protein>
<reference evidence="1 2" key="1">
    <citation type="journal article" date="2014" name="Agronomy (Basel)">
        <title>A Draft Genome Sequence for Ensete ventricosum, the Drought-Tolerant Tree Against Hunger.</title>
        <authorList>
            <person name="Harrison J."/>
            <person name="Moore K.A."/>
            <person name="Paszkiewicz K."/>
            <person name="Jones T."/>
            <person name="Grant M."/>
            <person name="Ambacheew D."/>
            <person name="Muzemil S."/>
            <person name="Studholme D.J."/>
        </authorList>
    </citation>
    <scope>NUCLEOTIDE SEQUENCE [LARGE SCALE GENOMIC DNA]</scope>
</reference>
<sequence length="81" mass="8772">MVPCVKRPERGTSTCRLRLMPSAVERASLLEIMAGGDDRSLAIGDPNKGRKKGDGPRCRGLMHLTFSSYVPPGDQGSSGRW</sequence>
<comment type="caution">
    <text evidence="1">The sequence shown here is derived from an EMBL/GenBank/DDBJ whole genome shotgun (WGS) entry which is preliminary data.</text>
</comment>
<dbReference type="EMBL" id="AMZH03001778">
    <property type="protein sequence ID" value="RRT78021.1"/>
    <property type="molecule type" value="Genomic_DNA"/>
</dbReference>
<dbReference type="Proteomes" id="UP000287651">
    <property type="component" value="Unassembled WGS sequence"/>
</dbReference>
<dbReference type="AlphaFoldDB" id="A0A427AP73"/>
<proteinExistence type="predicted"/>
<gene>
    <name evidence="1" type="ORF">B296_00025206</name>
</gene>
<evidence type="ECO:0000313" key="1">
    <source>
        <dbReference type="EMBL" id="RRT78021.1"/>
    </source>
</evidence>
<evidence type="ECO:0000313" key="2">
    <source>
        <dbReference type="Proteomes" id="UP000287651"/>
    </source>
</evidence>